<dbReference type="SUPFAM" id="SSF48056">
    <property type="entry name" value="Di-copper centre-containing domain"/>
    <property type="match status" value="1"/>
</dbReference>
<protein>
    <submittedName>
        <fullName evidence="6">O-aminophenol oxidase</fullName>
        <ecNumber evidence="6">1.10.3.4</ecNumber>
    </submittedName>
</protein>
<evidence type="ECO:0000259" key="4">
    <source>
        <dbReference type="PROSITE" id="PS00497"/>
    </source>
</evidence>
<proteinExistence type="inferred from homology"/>
<dbReference type="InterPro" id="IPR013788">
    <property type="entry name" value="Hemocyanin/hexamerin"/>
</dbReference>
<feature type="domain" description="Tyrosinase copper-binding" evidence="5">
    <location>
        <begin position="300"/>
        <end position="311"/>
    </location>
</feature>
<dbReference type="PROSITE" id="PS00498">
    <property type="entry name" value="TYROSINASE_2"/>
    <property type="match status" value="1"/>
</dbReference>
<dbReference type="PROSITE" id="PS00210">
    <property type="entry name" value="HEMOCYANIN_2"/>
    <property type="match status" value="1"/>
</dbReference>
<accession>A0A517VWB0</accession>
<evidence type="ECO:0000256" key="3">
    <source>
        <dbReference type="ARBA" id="ARBA00023008"/>
    </source>
</evidence>
<sequence>MSIVIEVNNSNDSSGRYLSWAPTPCRVRVTDPAGATGPTVNVTLSGRSTATGGAVVFRKGTTGAFSTTLSFPVPVSGLSETFFVAGEFSRPSRQDGDVTIEGQVNGSNSGPIRIRVMVRVRKNANELRAGERDRFINAMATLNDRGLGRFTDFREMHFGGGLGQAHGAAGFLAWHRNYLLDLERELQAIDPSVALPYWKFDEPAPNIFTENFLGAPDGSGFVRFASGHPMNFWRTGTVTGIERRLRFSRTVAPPGLLNQDETLGLGLNYQMFRDMEFNPHNRAHTSFRGFVSNAATAPRDPLFFLLHCNVDRLWAMWQHEDSRRFDASHSASYDNRPLPSRQIGHNLTDTMWPWNGVTGNPRPPVAPGGDLASSPIVTAPGPSPRVDQTLDYQGRVSAINRLGFDYEDVPFA</sequence>
<evidence type="ECO:0000256" key="2">
    <source>
        <dbReference type="ARBA" id="ARBA00022723"/>
    </source>
</evidence>
<dbReference type="GO" id="GO:0050149">
    <property type="term" value="F:o-aminophenol oxidase activity"/>
    <property type="evidence" value="ECO:0007669"/>
    <property type="project" value="UniProtKB-EC"/>
</dbReference>
<keyword evidence="2" id="KW-0479">Metal-binding</keyword>
<keyword evidence="3" id="KW-0186">Copper</keyword>
<dbReference type="AlphaFoldDB" id="A0A517VWB0"/>
<dbReference type="InterPro" id="IPR008922">
    <property type="entry name" value="Di-copper_centre_dom_sf"/>
</dbReference>
<dbReference type="PROSITE" id="PS00497">
    <property type="entry name" value="TYROSINASE_1"/>
    <property type="match status" value="1"/>
</dbReference>
<feature type="domain" description="Tyrosinase copper-binding" evidence="4">
    <location>
        <begin position="166"/>
        <end position="183"/>
    </location>
</feature>
<keyword evidence="6" id="KW-0560">Oxidoreductase</keyword>
<dbReference type="EMBL" id="CP037920">
    <property type="protein sequence ID" value="QDT97288.1"/>
    <property type="molecule type" value="Genomic_DNA"/>
</dbReference>
<dbReference type="Pfam" id="PF00264">
    <property type="entry name" value="Tyrosinase"/>
    <property type="match status" value="2"/>
</dbReference>
<dbReference type="InterPro" id="IPR050316">
    <property type="entry name" value="Tyrosinase/Hemocyanin"/>
</dbReference>
<dbReference type="PRINTS" id="PR00092">
    <property type="entry name" value="TYROSINASE"/>
</dbReference>
<evidence type="ECO:0000256" key="1">
    <source>
        <dbReference type="ARBA" id="ARBA00009928"/>
    </source>
</evidence>
<gene>
    <name evidence="6" type="primary">griF</name>
    <name evidence="6" type="ORF">V144x_27600</name>
</gene>
<dbReference type="KEGG" id="gaw:V144x_27600"/>
<evidence type="ECO:0000313" key="7">
    <source>
        <dbReference type="Proteomes" id="UP000318704"/>
    </source>
</evidence>
<dbReference type="InterPro" id="IPR002227">
    <property type="entry name" value="Tyrosinase_Cu-bd"/>
</dbReference>
<dbReference type="Gene3D" id="1.10.1280.10">
    <property type="entry name" value="Di-copper center containing domain from catechol oxidase"/>
    <property type="match status" value="1"/>
</dbReference>
<name>A0A517VWB0_9PLAN</name>
<dbReference type="GO" id="GO:0046872">
    <property type="term" value="F:metal ion binding"/>
    <property type="evidence" value="ECO:0007669"/>
    <property type="project" value="UniProtKB-KW"/>
</dbReference>
<dbReference type="Proteomes" id="UP000318704">
    <property type="component" value="Chromosome"/>
</dbReference>
<dbReference type="PANTHER" id="PTHR11474:SF126">
    <property type="entry name" value="TYROSINASE-LIKE PROTEIN TYR-1-RELATED"/>
    <property type="match status" value="1"/>
</dbReference>
<organism evidence="6 7">
    <name type="scientific">Gimesia aquarii</name>
    <dbReference type="NCBI Taxonomy" id="2527964"/>
    <lineage>
        <taxon>Bacteria</taxon>
        <taxon>Pseudomonadati</taxon>
        <taxon>Planctomycetota</taxon>
        <taxon>Planctomycetia</taxon>
        <taxon>Planctomycetales</taxon>
        <taxon>Planctomycetaceae</taxon>
        <taxon>Gimesia</taxon>
    </lineage>
</organism>
<evidence type="ECO:0000313" key="6">
    <source>
        <dbReference type="EMBL" id="QDT97288.1"/>
    </source>
</evidence>
<dbReference type="EC" id="1.10.3.4" evidence="6"/>
<reference evidence="6 7" key="1">
    <citation type="submission" date="2019-03" db="EMBL/GenBank/DDBJ databases">
        <title>Deep-cultivation of Planctomycetes and their phenomic and genomic characterization uncovers novel biology.</title>
        <authorList>
            <person name="Wiegand S."/>
            <person name="Jogler M."/>
            <person name="Boedeker C."/>
            <person name="Pinto D."/>
            <person name="Vollmers J."/>
            <person name="Rivas-Marin E."/>
            <person name="Kohn T."/>
            <person name="Peeters S.H."/>
            <person name="Heuer A."/>
            <person name="Rast P."/>
            <person name="Oberbeckmann S."/>
            <person name="Bunk B."/>
            <person name="Jeske O."/>
            <person name="Meyerdierks A."/>
            <person name="Storesund J.E."/>
            <person name="Kallscheuer N."/>
            <person name="Luecker S."/>
            <person name="Lage O.M."/>
            <person name="Pohl T."/>
            <person name="Merkel B.J."/>
            <person name="Hornburger P."/>
            <person name="Mueller R.-W."/>
            <person name="Bruemmer F."/>
            <person name="Labrenz M."/>
            <person name="Spormann A.M."/>
            <person name="Op den Camp H."/>
            <person name="Overmann J."/>
            <person name="Amann R."/>
            <person name="Jetten M.S.M."/>
            <person name="Mascher T."/>
            <person name="Medema M.H."/>
            <person name="Devos D.P."/>
            <person name="Kaster A.-K."/>
            <person name="Ovreas L."/>
            <person name="Rohde M."/>
            <person name="Galperin M.Y."/>
            <person name="Jogler C."/>
        </authorList>
    </citation>
    <scope>NUCLEOTIDE SEQUENCE [LARGE SCALE GENOMIC DNA]</scope>
    <source>
        <strain evidence="6 7">V144</strain>
    </source>
</reference>
<dbReference type="PANTHER" id="PTHR11474">
    <property type="entry name" value="TYROSINASE FAMILY MEMBER"/>
    <property type="match status" value="1"/>
</dbReference>
<evidence type="ECO:0000259" key="5">
    <source>
        <dbReference type="PROSITE" id="PS00498"/>
    </source>
</evidence>
<comment type="similarity">
    <text evidence="1">Belongs to the tyrosinase family.</text>
</comment>
<dbReference type="RefSeq" id="WP_144985655.1">
    <property type="nucleotide sequence ID" value="NZ_CP037920.1"/>
</dbReference>